<evidence type="ECO:0000313" key="1">
    <source>
        <dbReference type="EMBL" id="SVA89963.1"/>
    </source>
</evidence>
<sequence length="128" mass="14468">MVKRKMSEAQREAAAENLAKARAAKKPATYKNVAPSVLALDDDHGLSVVNIKQYIKASKDKISDLKKAVRRNERGAMAKMISVQAYVRGLNSYLRDGMYPYDFYGENEEHPVYHQTIAPAFDDEGFRK</sequence>
<dbReference type="AlphaFoldDB" id="A0A381ZMI8"/>
<proteinExistence type="predicted"/>
<reference evidence="1" key="1">
    <citation type="submission" date="2018-05" db="EMBL/GenBank/DDBJ databases">
        <authorList>
            <person name="Lanie J.A."/>
            <person name="Ng W.-L."/>
            <person name="Kazmierczak K.M."/>
            <person name="Andrzejewski T.M."/>
            <person name="Davidsen T.M."/>
            <person name="Wayne K.J."/>
            <person name="Tettelin H."/>
            <person name="Glass J.I."/>
            <person name="Rusch D."/>
            <person name="Podicherti R."/>
            <person name="Tsui H.-C.T."/>
            <person name="Winkler M.E."/>
        </authorList>
    </citation>
    <scope>NUCLEOTIDE SEQUENCE</scope>
</reference>
<gene>
    <name evidence="1" type="ORF">METZ01_LOCUS142817</name>
</gene>
<organism evidence="1">
    <name type="scientific">marine metagenome</name>
    <dbReference type="NCBI Taxonomy" id="408172"/>
    <lineage>
        <taxon>unclassified sequences</taxon>
        <taxon>metagenomes</taxon>
        <taxon>ecological metagenomes</taxon>
    </lineage>
</organism>
<protein>
    <submittedName>
        <fullName evidence="1">Uncharacterized protein</fullName>
    </submittedName>
</protein>
<accession>A0A381ZMI8</accession>
<dbReference type="EMBL" id="UINC01021749">
    <property type="protein sequence ID" value="SVA89963.1"/>
    <property type="molecule type" value="Genomic_DNA"/>
</dbReference>
<name>A0A381ZMI8_9ZZZZ</name>